<organism evidence="7 8">
    <name type="scientific">Lottia gigantea</name>
    <name type="common">Giant owl limpet</name>
    <dbReference type="NCBI Taxonomy" id="225164"/>
    <lineage>
        <taxon>Eukaryota</taxon>
        <taxon>Metazoa</taxon>
        <taxon>Spiralia</taxon>
        <taxon>Lophotrochozoa</taxon>
        <taxon>Mollusca</taxon>
        <taxon>Gastropoda</taxon>
        <taxon>Patellogastropoda</taxon>
        <taxon>Lottioidea</taxon>
        <taxon>Lottiidae</taxon>
        <taxon>Lottia</taxon>
    </lineage>
</organism>
<gene>
    <name evidence="7" type="ORF">LOTGIDRAFT_183387</name>
</gene>
<dbReference type="AlphaFoldDB" id="V4A366"/>
<feature type="domain" description="Hcy-binding" evidence="6">
    <location>
        <begin position="4"/>
        <end position="309"/>
    </location>
</feature>
<dbReference type="OMA" id="RIMHREF"/>
<keyword evidence="2 5" id="KW-0808">Transferase</keyword>
<feature type="binding site" evidence="4 5">
    <location>
        <position position="294"/>
    </location>
    <ligand>
        <name>Zn(2+)</name>
        <dbReference type="ChEBI" id="CHEBI:29105"/>
    </ligand>
</feature>
<protein>
    <recommendedName>
        <fullName evidence="6">Hcy-binding domain-containing protein</fullName>
    </recommendedName>
</protein>
<evidence type="ECO:0000256" key="2">
    <source>
        <dbReference type="ARBA" id="ARBA00022679"/>
    </source>
</evidence>
<dbReference type="GeneID" id="20244542"/>
<dbReference type="HOGENOM" id="CLU_047457_1_0_1"/>
<accession>V4A366</accession>
<dbReference type="GO" id="GO:0008270">
    <property type="term" value="F:zinc ion binding"/>
    <property type="evidence" value="ECO:0007669"/>
    <property type="project" value="InterPro"/>
</dbReference>
<dbReference type="RefSeq" id="XP_009060363.1">
    <property type="nucleotide sequence ID" value="XM_009062115.1"/>
</dbReference>
<evidence type="ECO:0000313" key="8">
    <source>
        <dbReference type="Proteomes" id="UP000030746"/>
    </source>
</evidence>
<dbReference type="PROSITE" id="PS50970">
    <property type="entry name" value="HCY"/>
    <property type="match status" value="1"/>
</dbReference>
<evidence type="ECO:0000256" key="4">
    <source>
        <dbReference type="PIRSR" id="PIRSR037505-2"/>
    </source>
</evidence>
<evidence type="ECO:0000256" key="5">
    <source>
        <dbReference type="PROSITE-ProRule" id="PRU00333"/>
    </source>
</evidence>
<keyword evidence="4 5" id="KW-0862">Zinc</keyword>
<keyword evidence="4 5" id="KW-0479">Metal-binding</keyword>
<comment type="cofactor">
    <cofactor evidence="4">
        <name>Zn(2+)</name>
        <dbReference type="ChEBI" id="CHEBI:29105"/>
    </cofactor>
    <text evidence="4">Binds 1 zinc ion per subunit.</text>
</comment>
<evidence type="ECO:0000256" key="1">
    <source>
        <dbReference type="ARBA" id="ARBA00022603"/>
    </source>
</evidence>
<keyword evidence="1 5" id="KW-0489">Methyltransferase</keyword>
<feature type="binding site" evidence="4 5">
    <location>
        <position position="211"/>
    </location>
    <ligand>
        <name>Zn(2+)</name>
        <dbReference type="ChEBI" id="CHEBI:29105"/>
    </ligand>
</feature>
<comment type="pathway">
    <text evidence="3">Amino-acid biosynthesis; L-methionine biosynthesis via de novo pathway.</text>
</comment>
<dbReference type="OrthoDB" id="261426at2759"/>
<evidence type="ECO:0000256" key="3">
    <source>
        <dbReference type="ARBA" id="ARBA00034478"/>
    </source>
</evidence>
<dbReference type="InterPro" id="IPR036589">
    <property type="entry name" value="HCY_dom_sf"/>
</dbReference>
<dbReference type="InterPro" id="IPR017226">
    <property type="entry name" value="BHMT-like"/>
</dbReference>
<feature type="binding site" evidence="4 5">
    <location>
        <position position="295"/>
    </location>
    <ligand>
        <name>Zn(2+)</name>
        <dbReference type="ChEBI" id="CHEBI:29105"/>
    </ligand>
</feature>
<dbReference type="CTD" id="20244542"/>
<dbReference type="PANTHER" id="PTHR11103">
    <property type="entry name" value="SLR1189 PROTEIN"/>
    <property type="match status" value="1"/>
</dbReference>
<keyword evidence="8" id="KW-1185">Reference proteome</keyword>
<dbReference type="PANTHER" id="PTHR11103:SF18">
    <property type="entry name" value="SLR1189 PROTEIN"/>
    <property type="match status" value="1"/>
</dbReference>
<evidence type="ECO:0000313" key="7">
    <source>
        <dbReference type="EMBL" id="ESO89335.1"/>
    </source>
</evidence>
<dbReference type="GO" id="GO:0009086">
    <property type="term" value="P:methionine biosynthetic process"/>
    <property type="evidence" value="ECO:0007669"/>
    <property type="project" value="InterPro"/>
</dbReference>
<dbReference type="InterPro" id="IPR003726">
    <property type="entry name" value="HCY_dom"/>
</dbReference>
<dbReference type="Pfam" id="PF02574">
    <property type="entry name" value="S-methyl_trans"/>
    <property type="match status" value="1"/>
</dbReference>
<dbReference type="KEGG" id="lgi:LOTGIDRAFT_183387"/>
<dbReference type="Proteomes" id="UP000030746">
    <property type="component" value="Unassembled WGS sequence"/>
</dbReference>
<evidence type="ECO:0000259" key="6">
    <source>
        <dbReference type="PROSITE" id="PS50970"/>
    </source>
</evidence>
<dbReference type="Gene3D" id="3.20.20.330">
    <property type="entry name" value="Homocysteine-binding-like domain"/>
    <property type="match status" value="1"/>
</dbReference>
<dbReference type="SUPFAM" id="SSF82282">
    <property type="entry name" value="Homocysteine S-methyltransferase"/>
    <property type="match status" value="1"/>
</dbReference>
<dbReference type="UniPathway" id="UPA00051">
    <property type="reaction ID" value="UER00083"/>
</dbReference>
<dbReference type="GO" id="GO:0008168">
    <property type="term" value="F:methyltransferase activity"/>
    <property type="evidence" value="ECO:0007669"/>
    <property type="project" value="UniProtKB-UniRule"/>
</dbReference>
<dbReference type="EMBL" id="KB202619">
    <property type="protein sequence ID" value="ESO89335.1"/>
    <property type="molecule type" value="Genomic_DNA"/>
</dbReference>
<reference evidence="7 8" key="1">
    <citation type="journal article" date="2013" name="Nature">
        <title>Insights into bilaterian evolution from three spiralian genomes.</title>
        <authorList>
            <person name="Simakov O."/>
            <person name="Marletaz F."/>
            <person name="Cho S.J."/>
            <person name="Edsinger-Gonzales E."/>
            <person name="Havlak P."/>
            <person name="Hellsten U."/>
            <person name="Kuo D.H."/>
            <person name="Larsson T."/>
            <person name="Lv J."/>
            <person name="Arendt D."/>
            <person name="Savage R."/>
            <person name="Osoegawa K."/>
            <person name="de Jong P."/>
            <person name="Grimwood J."/>
            <person name="Chapman J.A."/>
            <person name="Shapiro H."/>
            <person name="Aerts A."/>
            <person name="Otillar R.P."/>
            <person name="Terry A.Y."/>
            <person name="Boore J.L."/>
            <person name="Grigoriev I.V."/>
            <person name="Lindberg D.R."/>
            <person name="Seaver E.C."/>
            <person name="Weisblat D.A."/>
            <person name="Putnam N.H."/>
            <person name="Rokhsar D.S."/>
        </authorList>
    </citation>
    <scope>NUCLEOTIDE SEQUENCE [LARGE SCALE GENOMIC DNA]</scope>
</reference>
<proteinExistence type="predicted"/>
<dbReference type="PIRSF" id="PIRSF037505">
    <property type="entry name" value="Betaine_HMT"/>
    <property type="match status" value="1"/>
</dbReference>
<sequence length="348" mass="38616">MPKTGFLERLQNGEAIICAEGYMWELERRGFLKSGAFTPEIILEQPNRVRNLHEEYVHAGSDVVEAFTYYGHRQKMKTIGREDELETLNLTALKIARDVADETNTLMAGNLSNTNVFNPDDPTTYDVASQIFQEQVEWAVKGGADFIIGETFCEYKEAHLALEAIQKFGNGLPAVITLVPYGPDRTTDELPFPVALRKLEEAGAAVVGLNCGRGPETMLPLLKEVRKSCKGPIAALPVPFRTTPKEKTFQSLTNPKTGEPLFPLDNDTTLCSRSEVRKFAEEAKNIGVQYIGLCCGSSSNLLREVAQAYGRSPPTNRYTPDMTKNSYFSGNISGHAKKVFSFMKCQVE</sequence>
<name>V4A366_LOTGI</name>
<dbReference type="GO" id="GO:0032259">
    <property type="term" value="P:methylation"/>
    <property type="evidence" value="ECO:0007669"/>
    <property type="project" value="UniProtKB-KW"/>
</dbReference>
<dbReference type="STRING" id="225164.V4A366"/>